<evidence type="ECO:0000256" key="7">
    <source>
        <dbReference type="ARBA" id="ARBA00023242"/>
    </source>
</evidence>
<feature type="domain" description="BED-type" evidence="9">
    <location>
        <begin position="5"/>
        <end position="48"/>
    </location>
</feature>
<proteinExistence type="predicted"/>
<evidence type="ECO:0000256" key="2">
    <source>
        <dbReference type="ARBA" id="ARBA00022723"/>
    </source>
</evidence>
<evidence type="ECO:0000256" key="5">
    <source>
        <dbReference type="ARBA" id="ARBA00023015"/>
    </source>
</evidence>
<keyword evidence="7" id="KW-0539">Nucleus</keyword>
<sequence>MSQDRRTSDIWKHFSKVNSSLAKCDICKKNYSYKTSLSNLKKHLKNAHFIYLYTKTDTLQNEPAVDIDDPVPSSSCVKVAKGLTALTEPSCSSGSIVNQANVVHEITPISKSNPLKRNRQLAIKNFTPKKNSVDGQKKLDTALMKLFIKYLQPFSVVEDTGLKEFVNMLNPGYRIPNRHTISKTLIPAEYEKCVNEVISTILNELDMACLTKECWTSKDNKSYIAITVHFINNNFNLKSILLSCLSFIENHTSDNLSEQINKTLNEWNLRQKIAFAVSDNGCSPFAPILHATLPLLFKNIQCYVKSKLKKSNNFKNNVKY</sequence>
<dbReference type="SUPFAM" id="SSF140996">
    <property type="entry name" value="Hermes dimerisation domain"/>
    <property type="match status" value="1"/>
</dbReference>
<evidence type="ECO:0000256" key="3">
    <source>
        <dbReference type="ARBA" id="ARBA00022771"/>
    </source>
</evidence>
<dbReference type="SMART" id="SM00614">
    <property type="entry name" value="ZnF_BED"/>
    <property type="match status" value="1"/>
</dbReference>
<dbReference type="PANTHER" id="PTHR46481:SF10">
    <property type="entry name" value="ZINC FINGER BED DOMAIN-CONTAINING PROTEIN 39"/>
    <property type="match status" value="1"/>
</dbReference>
<evidence type="ECO:0000256" key="4">
    <source>
        <dbReference type="ARBA" id="ARBA00022833"/>
    </source>
</evidence>
<evidence type="ECO:0000313" key="11">
    <source>
        <dbReference type="Proteomes" id="UP001160148"/>
    </source>
</evidence>
<dbReference type="GO" id="GO:0008270">
    <property type="term" value="F:zinc ion binding"/>
    <property type="evidence" value="ECO:0007669"/>
    <property type="project" value="UniProtKB-KW"/>
</dbReference>
<keyword evidence="6" id="KW-0804">Transcription</keyword>
<dbReference type="GO" id="GO:0003677">
    <property type="term" value="F:DNA binding"/>
    <property type="evidence" value="ECO:0007669"/>
    <property type="project" value="InterPro"/>
</dbReference>
<dbReference type="Proteomes" id="UP001160148">
    <property type="component" value="Unassembled WGS sequence"/>
</dbReference>
<organism evidence="10 11">
    <name type="scientific">Macrosiphum euphorbiae</name>
    <name type="common">potato aphid</name>
    <dbReference type="NCBI Taxonomy" id="13131"/>
    <lineage>
        <taxon>Eukaryota</taxon>
        <taxon>Metazoa</taxon>
        <taxon>Ecdysozoa</taxon>
        <taxon>Arthropoda</taxon>
        <taxon>Hexapoda</taxon>
        <taxon>Insecta</taxon>
        <taxon>Pterygota</taxon>
        <taxon>Neoptera</taxon>
        <taxon>Paraneoptera</taxon>
        <taxon>Hemiptera</taxon>
        <taxon>Sternorrhyncha</taxon>
        <taxon>Aphidomorpha</taxon>
        <taxon>Aphidoidea</taxon>
        <taxon>Aphididae</taxon>
        <taxon>Macrosiphini</taxon>
        <taxon>Macrosiphum</taxon>
    </lineage>
</organism>
<dbReference type="InterPro" id="IPR012337">
    <property type="entry name" value="RNaseH-like_sf"/>
</dbReference>
<keyword evidence="3 8" id="KW-0863">Zinc-finger</keyword>
<dbReference type="InterPro" id="IPR003656">
    <property type="entry name" value="Znf_BED"/>
</dbReference>
<dbReference type="AlphaFoldDB" id="A0AAV0WST3"/>
<dbReference type="GO" id="GO:0005634">
    <property type="term" value="C:nucleus"/>
    <property type="evidence" value="ECO:0007669"/>
    <property type="project" value="UniProtKB-SubCell"/>
</dbReference>
<keyword evidence="2" id="KW-0479">Metal-binding</keyword>
<gene>
    <name evidence="10" type="ORF">MEUPH1_LOCUS14504</name>
</gene>
<protein>
    <recommendedName>
        <fullName evidence="9">BED-type domain-containing protein</fullName>
    </recommendedName>
</protein>
<dbReference type="InterPro" id="IPR036236">
    <property type="entry name" value="Znf_C2H2_sf"/>
</dbReference>
<dbReference type="SUPFAM" id="SSF53098">
    <property type="entry name" value="Ribonuclease H-like"/>
    <property type="match status" value="1"/>
</dbReference>
<dbReference type="PANTHER" id="PTHR46481">
    <property type="entry name" value="ZINC FINGER BED DOMAIN-CONTAINING PROTEIN 4"/>
    <property type="match status" value="1"/>
</dbReference>
<evidence type="ECO:0000256" key="8">
    <source>
        <dbReference type="PROSITE-ProRule" id="PRU00027"/>
    </source>
</evidence>
<evidence type="ECO:0000259" key="9">
    <source>
        <dbReference type="PROSITE" id="PS50808"/>
    </source>
</evidence>
<keyword evidence="5" id="KW-0805">Transcription regulation</keyword>
<evidence type="ECO:0000256" key="6">
    <source>
        <dbReference type="ARBA" id="ARBA00023163"/>
    </source>
</evidence>
<dbReference type="SUPFAM" id="SSF57667">
    <property type="entry name" value="beta-beta-alpha zinc fingers"/>
    <property type="match status" value="1"/>
</dbReference>
<dbReference type="PROSITE" id="PS50808">
    <property type="entry name" value="ZF_BED"/>
    <property type="match status" value="1"/>
</dbReference>
<name>A0AAV0WST3_9HEMI</name>
<comment type="caution">
    <text evidence="10">The sequence shown here is derived from an EMBL/GenBank/DDBJ whole genome shotgun (WGS) entry which is preliminary data.</text>
</comment>
<reference evidence="10 11" key="1">
    <citation type="submission" date="2023-01" db="EMBL/GenBank/DDBJ databases">
        <authorList>
            <person name="Whitehead M."/>
        </authorList>
    </citation>
    <scope>NUCLEOTIDE SEQUENCE [LARGE SCALE GENOMIC DNA]</scope>
</reference>
<accession>A0AAV0WST3</accession>
<keyword evidence="11" id="KW-1185">Reference proteome</keyword>
<dbReference type="EMBL" id="CARXXK010000002">
    <property type="protein sequence ID" value="CAI6359054.1"/>
    <property type="molecule type" value="Genomic_DNA"/>
</dbReference>
<keyword evidence="4" id="KW-0862">Zinc</keyword>
<dbReference type="Pfam" id="PF02892">
    <property type="entry name" value="zf-BED"/>
    <property type="match status" value="1"/>
</dbReference>
<evidence type="ECO:0000313" key="10">
    <source>
        <dbReference type="EMBL" id="CAI6359054.1"/>
    </source>
</evidence>
<evidence type="ECO:0000256" key="1">
    <source>
        <dbReference type="ARBA" id="ARBA00004123"/>
    </source>
</evidence>
<dbReference type="InterPro" id="IPR052035">
    <property type="entry name" value="ZnF_BED_domain_contain"/>
</dbReference>
<dbReference type="GO" id="GO:0009791">
    <property type="term" value="P:post-embryonic development"/>
    <property type="evidence" value="ECO:0007669"/>
    <property type="project" value="UniProtKB-ARBA"/>
</dbReference>
<comment type="subcellular location">
    <subcellularLocation>
        <location evidence="1">Nucleus</location>
    </subcellularLocation>
</comment>